<dbReference type="EMBL" id="JANVFS010000001">
    <property type="protein sequence ID" value="KAJ4496250.1"/>
    <property type="molecule type" value="Genomic_DNA"/>
</dbReference>
<comment type="caution">
    <text evidence="1">The sequence shown here is derived from an EMBL/GenBank/DDBJ whole genome shotgun (WGS) entry which is preliminary data.</text>
</comment>
<dbReference type="Proteomes" id="UP001150238">
    <property type="component" value="Unassembled WGS sequence"/>
</dbReference>
<gene>
    <name evidence="1" type="ORF">C8J55DRAFT_553974</name>
</gene>
<proteinExistence type="predicted"/>
<reference evidence="1" key="2">
    <citation type="journal article" date="2023" name="Proc. Natl. Acad. Sci. U.S.A.">
        <title>A global phylogenomic analysis of the shiitake genus Lentinula.</title>
        <authorList>
            <person name="Sierra-Patev S."/>
            <person name="Min B."/>
            <person name="Naranjo-Ortiz M."/>
            <person name="Looney B."/>
            <person name="Konkel Z."/>
            <person name="Slot J.C."/>
            <person name="Sakamoto Y."/>
            <person name="Steenwyk J.L."/>
            <person name="Rokas A."/>
            <person name="Carro J."/>
            <person name="Camarero S."/>
            <person name="Ferreira P."/>
            <person name="Molpeceres G."/>
            <person name="Ruiz-Duenas F.J."/>
            <person name="Serrano A."/>
            <person name="Henrissat B."/>
            <person name="Drula E."/>
            <person name="Hughes K.W."/>
            <person name="Mata J.L."/>
            <person name="Ishikawa N.K."/>
            <person name="Vargas-Isla R."/>
            <person name="Ushijima S."/>
            <person name="Smith C.A."/>
            <person name="Donoghue J."/>
            <person name="Ahrendt S."/>
            <person name="Andreopoulos W."/>
            <person name="He G."/>
            <person name="LaButti K."/>
            <person name="Lipzen A."/>
            <person name="Ng V."/>
            <person name="Riley R."/>
            <person name="Sandor L."/>
            <person name="Barry K."/>
            <person name="Martinez A.T."/>
            <person name="Xiao Y."/>
            <person name="Gibbons J.G."/>
            <person name="Terashima K."/>
            <person name="Grigoriev I.V."/>
            <person name="Hibbett D."/>
        </authorList>
    </citation>
    <scope>NUCLEOTIDE SEQUENCE</scope>
    <source>
        <strain evidence="1">Sp2 HRB7682 ss15</strain>
    </source>
</reference>
<reference evidence="1" key="1">
    <citation type="submission" date="2022-08" db="EMBL/GenBank/DDBJ databases">
        <authorList>
            <consortium name="DOE Joint Genome Institute"/>
            <person name="Min B."/>
            <person name="Riley R."/>
            <person name="Sierra-Patev S."/>
            <person name="Naranjo-Ortiz M."/>
            <person name="Looney B."/>
            <person name="Konkel Z."/>
            <person name="Slot J.C."/>
            <person name="Sakamoto Y."/>
            <person name="Steenwyk J.L."/>
            <person name="Rokas A."/>
            <person name="Carro J."/>
            <person name="Camarero S."/>
            <person name="Ferreira P."/>
            <person name="Molpeceres G."/>
            <person name="Ruiz-Duenas F.J."/>
            <person name="Serrano A."/>
            <person name="Henrissat B."/>
            <person name="Drula E."/>
            <person name="Hughes K.W."/>
            <person name="Mata J.L."/>
            <person name="Ishikawa N.K."/>
            <person name="Vargas-Isla R."/>
            <person name="Ushijima S."/>
            <person name="Smith C.A."/>
            <person name="Ahrendt S."/>
            <person name="Andreopoulos W."/>
            <person name="He G."/>
            <person name="Labutti K."/>
            <person name="Lipzen A."/>
            <person name="Ng V."/>
            <person name="Sandor L."/>
            <person name="Barry K."/>
            <person name="Martinez A.T."/>
            <person name="Xiao Y."/>
            <person name="Gibbons J.G."/>
            <person name="Terashima K."/>
            <person name="Hibbett D.S."/>
            <person name="Grigoriev I.V."/>
        </authorList>
    </citation>
    <scope>NUCLEOTIDE SEQUENCE</scope>
    <source>
        <strain evidence="1">Sp2 HRB7682 ss15</strain>
    </source>
</reference>
<dbReference type="AlphaFoldDB" id="A0A9W9E168"/>
<organism evidence="1 2">
    <name type="scientific">Lentinula lateritia</name>
    <dbReference type="NCBI Taxonomy" id="40482"/>
    <lineage>
        <taxon>Eukaryota</taxon>
        <taxon>Fungi</taxon>
        <taxon>Dikarya</taxon>
        <taxon>Basidiomycota</taxon>
        <taxon>Agaricomycotina</taxon>
        <taxon>Agaricomycetes</taxon>
        <taxon>Agaricomycetidae</taxon>
        <taxon>Agaricales</taxon>
        <taxon>Marasmiineae</taxon>
        <taxon>Omphalotaceae</taxon>
        <taxon>Lentinula</taxon>
    </lineage>
</organism>
<evidence type="ECO:0000313" key="1">
    <source>
        <dbReference type="EMBL" id="KAJ4496250.1"/>
    </source>
</evidence>
<sequence length="471" mass="53031">MSSAPPFKVLASRLEREPLWRLELSDPDLDLRTPSSSKVAEFLRNAYPDLYLRSSLSNFKLWFNRFSRNYPLTYAAILQAARVRDLRNRAKRALVSRLLSNPNSPSTKSAIRTLWESIPVYIVSRLSAPYPPKGSWIVDHDPIWDVWYNHLQHGKQPDIRIGRKPMMRVDSTALQFNLGPEQSGRFNEADGTPVMMAIRDFCSVVEIVSWVNDIVLRNVACQRNVRKEDAGCIVICGWSAGSRSKPAFDFVRNFLSSKSDDEKHSLRYEAASAFALFWNMICALGPDEVLSDIEHFLSTSNIYGMDADLHAGGTENIYTIPINGLPITFRDARMAPPSGVFARNYARAVHNEVQPHKWSIAWTTFRASINKELGGHFYNSDYGIRIRSATNTAVFWQPKHFHGTSLQDIPPSEKGGPVIQSGLSIVTSPRLPAIFDKFIQGTLAENQLVRACFTSDEDLLADQIGHSLSLT</sequence>
<accession>A0A9W9E168</accession>
<evidence type="ECO:0000313" key="2">
    <source>
        <dbReference type="Proteomes" id="UP001150238"/>
    </source>
</evidence>
<name>A0A9W9E168_9AGAR</name>
<protein>
    <submittedName>
        <fullName evidence="1">Uncharacterized protein</fullName>
    </submittedName>
</protein>